<proteinExistence type="predicted"/>
<evidence type="ECO:0000313" key="1">
    <source>
        <dbReference type="EMBL" id="SHN83966.1"/>
    </source>
</evidence>
<dbReference type="Proteomes" id="UP000184096">
    <property type="component" value="Chromosome I"/>
</dbReference>
<sequence>MLTFAFYHRPLDDRATSIDSQLEHGLQLPVCEHLFRSIEIGVKAPI</sequence>
<reference evidence="2" key="1">
    <citation type="submission" date="2016-11" db="EMBL/GenBank/DDBJ databases">
        <authorList>
            <person name="Varghese N."/>
            <person name="Submissions S."/>
        </authorList>
    </citation>
    <scope>NUCLEOTIDE SEQUENCE [LARGE SCALE GENOMIC DNA]</scope>
    <source>
        <strain evidence="2">GAS401</strain>
    </source>
</reference>
<name>A0A1M7UM31_9BRAD</name>
<dbReference type="AlphaFoldDB" id="A0A1M7UM31"/>
<accession>A0A1M7UM31</accession>
<evidence type="ECO:0000313" key="2">
    <source>
        <dbReference type="Proteomes" id="UP000184096"/>
    </source>
</evidence>
<gene>
    <name evidence="1" type="ORF">SAMN05444170_5731</name>
</gene>
<dbReference type="EMBL" id="LT670849">
    <property type="protein sequence ID" value="SHN83966.1"/>
    <property type="molecule type" value="Genomic_DNA"/>
</dbReference>
<keyword evidence="2" id="KW-1185">Reference proteome</keyword>
<organism evidence="1 2">
    <name type="scientific">Bradyrhizobium erythrophlei</name>
    <dbReference type="NCBI Taxonomy" id="1437360"/>
    <lineage>
        <taxon>Bacteria</taxon>
        <taxon>Pseudomonadati</taxon>
        <taxon>Pseudomonadota</taxon>
        <taxon>Alphaproteobacteria</taxon>
        <taxon>Hyphomicrobiales</taxon>
        <taxon>Nitrobacteraceae</taxon>
        <taxon>Bradyrhizobium</taxon>
    </lineage>
</organism>
<protein>
    <submittedName>
        <fullName evidence="1">Uncharacterized protein</fullName>
    </submittedName>
</protein>